<feature type="compositionally biased region" description="Basic and acidic residues" evidence="1">
    <location>
        <begin position="59"/>
        <end position="70"/>
    </location>
</feature>
<keyword evidence="3" id="KW-1185">Reference proteome</keyword>
<evidence type="ECO:0000313" key="2">
    <source>
        <dbReference type="EMBL" id="KXK64484.1"/>
    </source>
</evidence>
<dbReference type="STRING" id="626937.HMPREF3293_02563"/>
<dbReference type="KEGG" id="cmiu:B1H56_00635"/>
<protein>
    <submittedName>
        <fullName evidence="2">Uncharacterized protein</fullName>
    </submittedName>
</protein>
<proteinExistence type="predicted"/>
<comment type="caution">
    <text evidence="2">The sequence shown here is derived from an EMBL/GenBank/DDBJ whole genome shotgun (WGS) entry which is preliminary data.</text>
</comment>
<feature type="region of interest" description="Disordered" evidence="1">
    <location>
        <begin position="36"/>
        <end position="70"/>
    </location>
</feature>
<reference evidence="2 3" key="1">
    <citation type="submission" date="2016-02" db="EMBL/GenBank/DDBJ databases">
        <authorList>
            <person name="Wen L."/>
            <person name="He K."/>
            <person name="Yang H."/>
        </authorList>
    </citation>
    <scope>NUCLEOTIDE SEQUENCE [LARGE SCALE GENOMIC DNA]</scope>
    <source>
        <strain evidence="2 3">DSM 22607</strain>
    </source>
</reference>
<dbReference type="AlphaFoldDB" id="A0A136Q1N8"/>
<evidence type="ECO:0000256" key="1">
    <source>
        <dbReference type="SAM" id="MobiDB-lite"/>
    </source>
</evidence>
<dbReference type="Proteomes" id="UP000070366">
    <property type="component" value="Unassembled WGS sequence"/>
</dbReference>
<gene>
    <name evidence="2" type="ORF">HMPREF3293_02563</name>
</gene>
<evidence type="ECO:0000313" key="3">
    <source>
        <dbReference type="Proteomes" id="UP000070366"/>
    </source>
</evidence>
<accession>A0A136Q1N8</accession>
<organism evidence="2 3">
    <name type="scientific">Christensenella minuta</name>
    <dbReference type="NCBI Taxonomy" id="626937"/>
    <lineage>
        <taxon>Bacteria</taxon>
        <taxon>Bacillati</taxon>
        <taxon>Bacillota</taxon>
        <taxon>Clostridia</taxon>
        <taxon>Christensenellales</taxon>
        <taxon>Christensenellaceae</taxon>
        <taxon>Christensenella</taxon>
    </lineage>
</organism>
<dbReference type="EMBL" id="LSZW01000064">
    <property type="protein sequence ID" value="KXK64484.1"/>
    <property type="molecule type" value="Genomic_DNA"/>
</dbReference>
<name>A0A136Q1N8_9FIRM</name>
<sequence>MNLFSNSLTNFYYNKNQGRAQYCARPAFADISLWQTENAAAPRQERRRRRQGRTGPRPPRTDFRKPKQAA</sequence>